<evidence type="ECO:0000256" key="4">
    <source>
        <dbReference type="ARBA" id="ARBA00022448"/>
    </source>
</evidence>
<evidence type="ECO:0000256" key="5">
    <source>
        <dbReference type="ARBA" id="ARBA00022475"/>
    </source>
</evidence>
<keyword evidence="6" id="KW-0997">Cell inner membrane</keyword>
<evidence type="ECO:0000313" key="13">
    <source>
        <dbReference type="Proteomes" id="UP000262073"/>
    </source>
</evidence>
<feature type="transmembrane region" description="Helical" evidence="11">
    <location>
        <begin position="6"/>
        <end position="25"/>
    </location>
</feature>
<dbReference type="Pfam" id="PF01203">
    <property type="entry name" value="T2SSN"/>
    <property type="match status" value="1"/>
</dbReference>
<gene>
    <name evidence="12" type="ORF">D0Y50_00670</name>
</gene>
<name>A0A346NHK2_9ALTE</name>
<dbReference type="EMBL" id="CP031769">
    <property type="protein sequence ID" value="AXR05009.1"/>
    <property type="molecule type" value="Genomic_DNA"/>
</dbReference>
<sequence>MKSTVAWVVGAILAFFVLLVIYLPANQVIGRLQLPSNITIYGISGTLWQGKAQQVDINGLPVANLQWQVKPLALLMGRLSLVVKGGNSRDPQAISFAGPVSTGLFSYQRIQASDFTLYLPVDSVLAQVSLPLPVNASGRFRSIIDSLDYDGQCKTLKGTGSWLNAAVAGTQGPIDFGTYTAALSCAQGDFVIQVKEPNMLGLSMQATVGNEFNRFAVDGQFKPAETLPEEVHQAARLFGQPQADGYTHFSL</sequence>
<dbReference type="InterPro" id="IPR022792">
    <property type="entry name" value="T2SS_protein-GspN"/>
</dbReference>
<keyword evidence="5" id="KW-1003">Cell membrane</keyword>
<reference evidence="12 13" key="1">
    <citation type="submission" date="2018-08" db="EMBL/GenBank/DDBJ databases">
        <title>Salinimonas sediminis sp. nov., a piezophilic bacterium isolated from a deep-sea sediment sample from the New Britain Trench.</title>
        <authorList>
            <person name="Cao J."/>
        </authorList>
    </citation>
    <scope>NUCLEOTIDE SEQUENCE [LARGE SCALE GENOMIC DNA]</scope>
    <source>
        <strain evidence="12 13">N102</strain>
    </source>
</reference>
<proteinExistence type="inferred from homology"/>
<protein>
    <recommendedName>
        <fullName evidence="3">Type II secretion system protein N</fullName>
    </recommendedName>
    <alternativeName>
        <fullName evidence="10">General secretion pathway protein N</fullName>
    </alternativeName>
</protein>
<evidence type="ECO:0000256" key="10">
    <source>
        <dbReference type="ARBA" id="ARBA00030772"/>
    </source>
</evidence>
<dbReference type="KEGG" id="salm:D0Y50_00670"/>
<evidence type="ECO:0000256" key="3">
    <source>
        <dbReference type="ARBA" id="ARBA00021563"/>
    </source>
</evidence>
<keyword evidence="8" id="KW-0653">Protein transport</keyword>
<evidence type="ECO:0000256" key="6">
    <source>
        <dbReference type="ARBA" id="ARBA00022519"/>
    </source>
</evidence>
<evidence type="ECO:0000256" key="2">
    <source>
        <dbReference type="ARBA" id="ARBA00007208"/>
    </source>
</evidence>
<evidence type="ECO:0000256" key="1">
    <source>
        <dbReference type="ARBA" id="ARBA00004533"/>
    </source>
</evidence>
<keyword evidence="7 11" id="KW-0812">Transmembrane</keyword>
<accession>A0A346NHK2</accession>
<dbReference type="AlphaFoldDB" id="A0A346NHK2"/>
<comment type="similarity">
    <text evidence="2">Belongs to the GSP N family.</text>
</comment>
<keyword evidence="11" id="KW-1133">Transmembrane helix</keyword>
<dbReference type="GO" id="GO:0015627">
    <property type="term" value="C:type II protein secretion system complex"/>
    <property type="evidence" value="ECO:0007669"/>
    <property type="project" value="InterPro"/>
</dbReference>
<dbReference type="GO" id="GO:0005886">
    <property type="term" value="C:plasma membrane"/>
    <property type="evidence" value="ECO:0007669"/>
    <property type="project" value="UniProtKB-SubCell"/>
</dbReference>
<dbReference type="Proteomes" id="UP000262073">
    <property type="component" value="Chromosome"/>
</dbReference>
<keyword evidence="4" id="KW-0813">Transport</keyword>
<keyword evidence="9 11" id="KW-0472">Membrane</keyword>
<comment type="subcellular location">
    <subcellularLocation>
        <location evidence="1">Cell inner membrane</location>
    </subcellularLocation>
</comment>
<dbReference type="GO" id="GO:0015628">
    <property type="term" value="P:protein secretion by the type II secretion system"/>
    <property type="evidence" value="ECO:0007669"/>
    <property type="project" value="InterPro"/>
</dbReference>
<evidence type="ECO:0000256" key="8">
    <source>
        <dbReference type="ARBA" id="ARBA00022927"/>
    </source>
</evidence>
<dbReference type="OrthoDB" id="6118198at2"/>
<evidence type="ECO:0000256" key="7">
    <source>
        <dbReference type="ARBA" id="ARBA00022692"/>
    </source>
</evidence>
<dbReference type="RefSeq" id="WP_108567739.1">
    <property type="nucleotide sequence ID" value="NZ_CP031769.1"/>
</dbReference>
<organism evidence="12 13">
    <name type="scientific">Salinimonas sediminis</name>
    <dbReference type="NCBI Taxonomy" id="2303538"/>
    <lineage>
        <taxon>Bacteria</taxon>
        <taxon>Pseudomonadati</taxon>
        <taxon>Pseudomonadota</taxon>
        <taxon>Gammaproteobacteria</taxon>
        <taxon>Alteromonadales</taxon>
        <taxon>Alteromonadaceae</taxon>
        <taxon>Alteromonas/Salinimonas group</taxon>
        <taxon>Salinimonas</taxon>
    </lineage>
</organism>
<evidence type="ECO:0000256" key="9">
    <source>
        <dbReference type="ARBA" id="ARBA00023136"/>
    </source>
</evidence>
<evidence type="ECO:0000313" key="12">
    <source>
        <dbReference type="EMBL" id="AXR05009.1"/>
    </source>
</evidence>
<evidence type="ECO:0000256" key="11">
    <source>
        <dbReference type="SAM" id="Phobius"/>
    </source>
</evidence>
<keyword evidence="13" id="KW-1185">Reference proteome</keyword>